<sequence length="200" mass="21125">MIIGLVVLVLVLAGGGLAAFLLSSGDDELATTDTEATASELGEAVDDLNSDLADEGTEPEVLDDLPQDEATPSAVPGEDASVFELAVGDCYNSPSTSDEVQSVAVVPCDTPHDSEVFFLVDYPDDGTGFPGLEELNTFADDQCQGQAFTDYVGVVWAESRFFTSQLTPTEASWEQGDREVVCLLYDPTTQLNASVRGTGQ</sequence>
<dbReference type="Pfam" id="PF13845">
    <property type="entry name" value="Septum_form"/>
    <property type="match status" value="1"/>
</dbReference>
<dbReference type="KEGG" id="euz:DVS28_a0960"/>
<evidence type="ECO:0000313" key="4">
    <source>
        <dbReference type="Proteomes" id="UP000264006"/>
    </source>
</evidence>
<accession>A0A346XTW4</accession>
<organism evidence="3 4">
    <name type="scientific">Euzebya pacifica</name>
    <dbReference type="NCBI Taxonomy" id="1608957"/>
    <lineage>
        <taxon>Bacteria</taxon>
        <taxon>Bacillati</taxon>
        <taxon>Actinomycetota</taxon>
        <taxon>Nitriliruptoria</taxon>
        <taxon>Euzebyales</taxon>
    </lineage>
</organism>
<dbReference type="Proteomes" id="UP000264006">
    <property type="component" value="Chromosome"/>
</dbReference>
<dbReference type="EMBL" id="CP031165">
    <property type="protein sequence ID" value="AXV05661.1"/>
    <property type="molecule type" value="Genomic_DNA"/>
</dbReference>
<protein>
    <recommendedName>
        <fullName evidence="2">Septum formation-related domain-containing protein</fullName>
    </recommendedName>
</protein>
<feature type="compositionally biased region" description="Acidic residues" evidence="1">
    <location>
        <begin position="53"/>
        <end position="67"/>
    </location>
</feature>
<evidence type="ECO:0000259" key="2">
    <source>
        <dbReference type="Pfam" id="PF13845"/>
    </source>
</evidence>
<dbReference type="InterPro" id="IPR026004">
    <property type="entry name" value="Septum_form"/>
</dbReference>
<evidence type="ECO:0000313" key="3">
    <source>
        <dbReference type="EMBL" id="AXV05661.1"/>
    </source>
</evidence>
<gene>
    <name evidence="3" type="ORF">DVS28_a0960</name>
</gene>
<keyword evidence="4" id="KW-1185">Reference proteome</keyword>
<feature type="region of interest" description="Disordered" evidence="1">
    <location>
        <begin position="53"/>
        <end position="74"/>
    </location>
</feature>
<name>A0A346XTW4_9ACTN</name>
<reference evidence="3 4" key="1">
    <citation type="submission" date="2018-09" db="EMBL/GenBank/DDBJ databases">
        <title>Complete genome sequence of Euzebya sp. DY32-46 isolated from seawater of Pacific Ocean.</title>
        <authorList>
            <person name="Xu L."/>
            <person name="Wu Y.-H."/>
            <person name="Xu X.-W."/>
        </authorList>
    </citation>
    <scope>NUCLEOTIDE SEQUENCE [LARGE SCALE GENOMIC DNA]</scope>
    <source>
        <strain evidence="3 4">DY32-46</strain>
    </source>
</reference>
<evidence type="ECO:0000256" key="1">
    <source>
        <dbReference type="SAM" id="MobiDB-lite"/>
    </source>
</evidence>
<feature type="domain" description="Septum formation-related" evidence="2">
    <location>
        <begin position="88"/>
        <end position="188"/>
    </location>
</feature>
<dbReference type="AlphaFoldDB" id="A0A346XTW4"/>
<proteinExistence type="predicted"/>